<dbReference type="GeneID" id="1458735"/>
<comment type="similarity">
    <text evidence="1 5">Belongs to the glycosyl hydrolase 1 family.</text>
</comment>
<protein>
    <submittedName>
        <fullName evidence="6">Glycoside hydrolase family 1 protein</fullName>
    </submittedName>
</protein>
<keyword evidence="3" id="KW-0326">Glycosidase</keyword>
<evidence type="ECO:0000256" key="4">
    <source>
        <dbReference type="PROSITE-ProRule" id="PRU10055"/>
    </source>
</evidence>
<dbReference type="RefSeq" id="WP_010978768.1">
    <property type="nucleotide sequence ID" value="NZ_BAABQO010000028.1"/>
</dbReference>
<dbReference type="GO" id="GO:0005975">
    <property type="term" value="P:carbohydrate metabolic process"/>
    <property type="evidence" value="ECO:0007669"/>
    <property type="project" value="InterPro"/>
</dbReference>
<evidence type="ECO:0000256" key="1">
    <source>
        <dbReference type="ARBA" id="ARBA00010838"/>
    </source>
</evidence>
<dbReference type="Proteomes" id="UP000646844">
    <property type="component" value="Unassembled WGS sequence"/>
</dbReference>
<dbReference type="OMA" id="HGSNDFY"/>
<dbReference type="AlphaFoldDB" id="A0A832T9Z6"/>
<dbReference type="InterPro" id="IPR001360">
    <property type="entry name" value="Glyco_hydro_1"/>
</dbReference>
<proteinExistence type="inferred from homology"/>
<organism evidence="6 7">
    <name type="scientific">Sulfurisphaera tokodaii</name>
    <dbReference type="NCBI Taxonomy" id="111955"/>
    <lineage>
        <taxon>Archaea</taxon>
        <taxon>Thermoproteota</taxon>
        <taxon>Thermoprotei</taxon>
        <taxon>Sulfolobales</taxon>
        <taxon>Sulfolobaceae</taxon>
        <taxon>Sulfurisphaera</taxon>
    </lineage>
</organism>
<evidence type="ECO:0000313" key="6">
    <source>
        <dbReference type="EMBL" id="HII74460.1"/>
    </source>
</evidence>
<accession>A0A832T9Z6</accession>
<dbReference type="PROSITE" id="PS00572">
    <property type="entry name" value="GLYCOSYL_HYDROL_F1_1"/>
    <property type="match status" value="1"/>
</dbReference>
<keyword evidence="2 6" id="KW-0378">Hydrolase</keyword>
<dbReference type="PANTHER" id="PTHR10353">
    <property type="entry name" value="GLYCOSYL HYDROLASE"/>
    <property type="match status" value="1"/>
</dbReference>
<dbReference type="SUPFAM" id="SSF51445">
    <property type="entry name" value="(Trans)glycosidases"/>
    <property type="match status" value="1"/>
</dbReference>
<evidence type="ECO:0000313" key="7">
    <source>
        <dbReference type="Proteomes" id="UP000646844"/>
    </source>
</evidence>
<dbReference type="PANTHER" id="PTHR10353:SF209">
    <property type="entry name" value="GALACTOLIPID GALACTOSYLTRANSFERASE SFR2, CHLOROPLASTIC"/>
    <property type="match status" value="1"/>
</dbReference>
<reference evidence="6" key="1">
    <citation type="journal article" date="2020" name="bioRxiv">
        <title>A rank-normalized archaeal taxonomy based on genome phylogeny resolves widespread incomplete and uneven classifications.</title>
        <authorList>
            <person name="Rinke C."/>
            <person name="Chuvochina M."/>
            <person name="Mussig A.J."/>
            <person name="Chaumeil P.-A."/>
            <person name="Waite D.W."/>
            <person name="Whitman W.B."/>
            <person name="Parks D.H."/>
            <person name="Hugenholtz P."/>
        </authorList>
    </citation>
    <scope>NUCLEOTIDE SEQUENCE</scope>
    <source>
        <strain evidence="6">UBA8838</strain>
    </source>
</reference>
<dbReference type="GO" id="GO:0008422">
    <property type="term" value="F:beta-glucosidase activity"/>
    <property type="evidence" value="ECO:0007669"/>
    <property type="project" value="TreeGrafter"/>
</dbReference>
<evidence type="ECO:0000256" key="2">
    <source>
        <dbReference type="ARBA" id="ARBA00022801"/>
    </source>
</evidence>
<sequence length="384" mass="44674">MKLGFSISAFQYEELNENSDWYLWLTDEINITSKRVIGELPGKNFYLSKFSQIHDIASRLNASFWRLNLSWGRIFKERDKISVEAVTGYRKLLKDLKDRGFKVILCLNHFDLPKWVHDPIIARDSLLTEGPLGWYSEDTINHFISFSSFVKDNFSEYVDLWCTFNEPNIMILFGYLSGIFPPGITSRRAYEKALKNVLTAHREVYNLFHGEKVGIIFNFPYIQGNEKAKEELFTTLKGISFDWIGVNYYTRIVVNEKGQPVDGYGMFCKPNSFSLDNNPCSDYGWEVYPEGLKHVLQGVKKFDKPIIVTENGIADSKDFLRPSFLISHVEAIKESKVNVEAYLYWSLIDNFEWNFGYQMKFGIYTLDLKARPSAYIFKELTSFV</sequence>
<gene>
    <name evidence="6" type="ORF">HA332_08840</name>
</gene>
<evidence type="ECO:0000256" key="3">
    <source>
        <dbReference type="ARBA" id="ARBA00023295"/>
    </source>
</evidence>
<dbReference type="Pfam" id="PF00232">
    <property type="entry name" value="Glyco_hydro_1"/>
    <property type="match status" value="2"/>
</dbReference>
<comment type="caution">
    <text evidence="6">The sequence shown here is derived from an EMBL/GenBank/DDBJ whole genome shotgun (WGS) entry which is preliminary data.</text>
</comment>
<dbReference type="Gene3D" id="3.20.20.80">
    <property type="entry name" value="Glycosidases"/>
    <property type="match status" value="1"/>
</dbReference>
<dbReference type="InterPro" id="IPR018120">
    <property type="entry name" value="Glyco_hydro_1_AS"/>
</dbReference>
<feature type="active site" description="Nucleophile" evidence="4">
    <location>
        <position position="310"/>
    </location>
</feature>
<dbReference type="InterPro" id="IPR017853">
    <property type="entry name" value="GH"/>
</dbReference>
<dbReference type="PRINTS" id="PR00131">
    <property type="entry name" value="GLHYDRLASE1"/>
</dbReference>
<name>A0A832T9Z6_9CREN</name>
<evidence type="ECO:0000256" key="5">
    <source>
        <dbReference type="RuleBase" id="RU003690"/>
    </source>
</evidence>
<dbReference type="EMBL" id="DUJO01000042">
    <property type="protein sequence ID" value="HII74460.1"/>
    <property type="molecule type" value="Genomic_DNA"/>
</dbReference>